<dbReference type="PANTHER" id="PTHR34229">
    <property type="entry name" value="METAL TRANSPORT PROTEIN HI_1621-RELATED"/>
    <property type="match status" value="1"/>
</dbReference>
<dbReference type="RefSeq" id="WP_067258551.1">
    <property type="nucleotide sequence ID" value="NZ_LWMW01000085.1"/>
</dbReference>
<dbReference type="OrthoDB" id="82525at2157"/>
<feature type="transmembrane region" description="Helical" evidence="7">
    <location>
        <begin position="167"/>
        <end position="194"/>
    </location>
</feature>
<evidence type="ECO:0000256" key="2">
    <source>
        <dbReference type="ARBA" id="ARBA00022448"/>
    </source>
</evidence>
<evidence type="ECO:0000256" key="3">
    <source>
        <dbReference type="ARBA" id="ARBA00022475"/>
    </source>
</evidence>
<dbReference type="Proteomes" id="UP000077275">
    <property type="component" value="Unassembled WGS sequence"/>
</dbReference>
<keyword evidence="3" id="KW-1003">Cell membrane</keyword>
<evidence type="ECO:0000313" key="9">
    <source>
        <dbReference type="Proteomes" id="UP000077275"/>
    </source>
</evidence>
<gene>
    <name evidence="8" type="primary">cbiM_1</name>
    <name evidence="8" type="ORF">MBCUT_05030</name>
</gene>
<dbReference type="GO" id="GO:0005886">
    <property type="term" value="C:plasma membrane"/>
    <property type="evidence" value="ECO:0007669"/>
    <property type="project" value="UniProtKB-SubCell"/>
</dbReference>
<feature type="transmembrane region" description="Helical" evidence="7">
    <location>
        <begin position="43"/>
        <end position="64"/>
    </location>
</feature>
<dbReference type="Pfam" id="PF01891">
    <property type="entry name" value="CbiM"/>
    <property type="match status" value="1"/>
</dbReference>
<keyword evidence="5 7" id="KW-1133">Transmembrane helix</keyword>
<dbReference type="InterPro" id="IPR002751">
    <property type="entry name" value="CbiM/NikMN"/>
</dbReference>
<sequence>MHLPDGIIPLDQAVIYWIISLIAIGIFFFRLSKHPNQKDRRLILSAILAAATIVASSITIPSPFGIPMHFFIIPLVVIILGPFNGTLITFLSLIVQTLIGLGGFTVVGANVLVMGVVLPLATYACYKAFYKFNESLAIFLGTFLGILAATIAQIVVLIIADASDLQMLILTLLPFYLFIGIIEGFITNLIISFIRNLKGEILTLDKI</sequence>
<proteinExistence type="predicted"/>
<feature type="transmembrane region" description="Helical" evidence="7">
    <location>
        <begin position="70"/>
        <end position="91"/>
    </location>
</feature>
<comment type="subcellular location">
    <subcellularLocation>
        <location evidence="1">Cell membrane</location>
        <topology evidence="1">Multi-pass membrane protein</topology>
    </subcellularLocation>
</comment>
<keyword evidence="9" id="KW-1185">Reference proteome</keyword>
<dbReference type="PATRIC" id="fig|47311.3.peg.581"/>
<feature type="transmembrane region" description="Helical" evidence="7">
    <location>
        <begin position="136"/>
        <end position="160"/>
    </location>
</feature>
<feature type="transmembrane region" description="Helical" evidence="7">
    <location>
        <begin position="14"/>
        <end position="31"/>
    </location>
</feature>
<evidence type="ECO:0000256" key="7">
    <source>
        <dbReference type="SAM" id="Phobius"/>
    </source>
</evidence>
<evidence type="ECO:0000256" key="1">
    <source>
        <dbReference type="ARBA" id="ARBA00004651"/>
    </source>
</evidence>
<dbReference type="EMBL" id="LWMW01000085">
    <property type="protein sequence ID" value="KZX16873.1"/>
    <property type="molecule type" value="Genomic_DNA"/>
</dbReference>
<keyword evidence="4 7" id="KW-0812">Transmembrane</keyword>
<name>A0A166EPL1_9EURY</name>
<dbReference type="AlphaFoldDB" id="A0A166EPL1"/>
<comment type="caution">
    <text evidence="8">The sequence shown here is derived from an EMBL/GenBank/DDBJ whole genome shotgun (WGS) entry which is preliminary data.</text>
</comment>
<evidence type="ECO:0000256" key="4">
    <source>
        <dbReference type="ARBA" id="ARBA00022692"/>
    </source>
</evidence>
<dbReference type="PANTHER" id="PTHR34229:SF1">
    <property type="entry name" value="METAL TRANSPORT PROTEIN HI_1621-RELATED"/>
    <property type="match status" value="1"/>
</dbReference>
<evidence type="ECO:0000256" key="6">
    <source>
        <dbReference type="ARBA" id="ARBA00023136"/>
    </source>
</evidence>
<accession>A0A166EPL1</accession>
<keyword evidence="6 7" id="KW-0472">Membrane</keyword>
<protein>
    <submittedName>
        <fullName evidence="8">Cobalt transport protein CbiM</fullName>
    </submittedName>
</protein>
<feature type="transmembrane region" description="Helical" evidence="7">
    <location>
        <begin position="98"/>
        <end position="124"/>
    </location>
</feature>
<evidence type="ECO:0000313" key="8">
    <source>
        <dbReference type="EMBL" id="KZX16873.1"/>
    </source>
</evidence>
<dbReference type="STRING" id="47311.MBCUT_05030"/>
<keyword evidence="2" id="KW-0813">Transport</keyword>
<evidence type="ECO:0000256" key="5">
    <source>
        <dbReference type="ARBA" id="ARBA00022989"/>
    </source>
</evidence>
<dbReference type="Gene3D" id="1.10.1760.20">
    <property type="match status" value="1"/>
</dbReference>
<organism evidence="8 9">
    <name type="scientific">Methanobrevibacter cuticularis</name>
    <dbReference type="NCBI Taxonomy" id="47311"/>
    <lineage>
        <taxon>Archaea</taxon>
        <taxon>Methanobacteriati</taxon>
        <taxon>Methanobacteriota</taxon>
        <taxon>Methanomada group</taxon>
        <taxon>Methanobacteria</taxon>
        <taxon>Methanobacteriales</taxon>
        <taxon>Methanobacteriaceae</taxon>
        <taxon>Methanobrevibacter</taxon>
    </lineage>
</organism>
<reference evidence="8 9" key="1">
    <citation type="submission" date="2016-04" db="EMBL/GenBank/DDBJ databases">
        <title>Genome sequence of Methanobrevibacter cuticularis DSM 11139.</title>
        <authorList>
            <person name="Poehlein A."/>
            <person name="Seedorf H."/>
            <person name="Daniel R."/>
        </authorList>
    </citation>
    <scope>NUCLEOTIDE SEQUENCE [LARGE SCALE GENOMIC DNA]</scope>
    <source>
        <strain evidence="8 9">DSM 11139</strain>
    </source>
</reference>
<dbReference type="GO" id="GO:0000041">
    <property type="term" value="P:transition metal ion transport"/>
    <property type="evidence" value="ECO:0007669"/>
    <property type="project" value="InterPro"/>
</dbReference>